<organism evidence="2 3">
    <name type="scientific">Flavobacterium cyanobacteriorum</name>
    <dbReference type="NCBI Taxonomy" id="2022802"/>
    <lineage>
        <taxon>Bacteria</taxon>
        <taxon>Pseudomonadati</taxon>
        <taxon>Bacteroidota</taxon>
        <taxon>Flavobacteriia</taxon>
        <taxon>Flavobacteriales</taxon>
        <taxon>Flavobacteriaceae</taxon>
        <taxon>Flavobacterium</taxon>
    </lineage>
</organism>
<reference evidence="2 3" key="1">
    <citation type="submission" date="2017-07" db="EMBL/GenBank/DDBJ databases">
        <title>Flavobacterium cyanobacteriorum sp. nov., isolated from cyanobacterial aggregates in a eutrophic lake.</title>
        <authorList>
            <person name="Cai H."/>
        </authorList>
    </citation>
    <scope>NUCLEOTIDE SEQUENCE [LARGE SCALE GENOMIC DNA]</scope>
    <source>
        <strain evidence="2 3">TH021</strain>
    </source>
</reference>
<dbReference type="Proteomes" id="UP000216605">
    <property type="component" value="Unassembled WGS sequence"/>
</dbReference>
<feature type="non-terminal residue" evidence="2">
    <location>
        <position position="1"/>
    </location>
</feature>
<evidence type="ECO:0000313" key="2">
    <source>
        <dbReference type="EMBL" id="OYQ49001.1"/>
    </source>
</evidence>
<gene>
    <name evidence="2" type="ORF">CHU92_00505</name>
</gene>
<protein>
    <submittedName>
        <fullName evidence="2">Uncharacterized protein</fullName>
    </submittedName>
</protein>
<dbReference type="EMBL" id="NOXV01000056">
    <property type="protein sequence ID" value="OYQ49001.1"/>
    <property type="molecule type" value="Genomic_DNA"/>
</dbReference>
<evidence type="ECO:0000313" key="3">
    <source>
        <dbReference type="Proteomes" id="UP000216605"/>
    </source>
</evidence>
<comment type="caution">
    <text evidence="2">The sequence shown here is derived from an EMBL/GenBank/DDBJ whole genome shotgun (WGS) entry which is preliminary data.</text>
</comment>
<evidence type="ECO:0000256" key="1">
    <source>
        <dbReference type="SAM" id="MobiDB-lite"/>
    </source>
</evidence>
<keyword evidence="3" id="KW-1185">Reference proteome</keyword>
<name>A0A256A5W0_9FLAO</name>
<feature type="region of interest" description="Disordered" evidence="1">
    <location>
        <begin position="1"/>
        <end position="23"/>
    </location>
</feature>
<sequence>ISPPRKRAAGRMPLPSGLSQNGSASRQAYRQFFIAVMHPYKKSRQPFYKELTGLNKPTNQLLLNTKVTIYS</sequence>
<proteinExistence type="predicted"/>
<accession>A0A256A5W0</accession>
<dbReference type="AlphaFoldDB" id="A0A256A5W0"/>